<name>Q8TV19_METKA</name>
<protein>
    <submittedName>
        <fullName evidence="3">Uncharacterized conserved protein</fullName>
    </submittedName>
</protein>
<dbReference type="PANTHER" id="PTHR40690:SF1">
    <property type="entry name" value="DUF1611 DOMAIN-CONTAINING PROTEIN"/>
    <property type="match status" value="1"/>
</dbReference>
<dbReference type="Gene3D" id="3.40.50.720">
    <property type="entry name" value="NAD(P)-binding Rossmann-like Domain"/>
    <property type="match status" value="1"/>
</dbReference>
<dbReference type="AlphaFoldDB" id="Q8TV19"/>
<dbReference type="Gene3D" id="3.40.50.300">
    <property type="entry name" value="P-loop containing nucleotide triphosphate hydrolases"/>
    <property type="match status" value="1"/>
</dbReference>
<sequence>MKPLEHPEVTRAVMVPFTKVAAGILRFADIEIVGICDYREEKVGKTTKELVGDDVPELEIRPMEDLEELLEEAEWLIWTKEVLDEDVHYLKWREAVDEAVVKGVNVYNMGRLHMVAQDPNWKLEAHKRGVQYFDTSDPELYLEYLHYGMKAREEGVNADVVSIVGTGRRTGKFTTLNTARRILEEEGINVRSVGTEPSSLLTGSEAMVIPQVLPMAHAAGTVYGAVKKLDEEYEPDLILVGAQTGVTADPLEVGTGRGGSLAALTILLGSDPDRMVVATRPELLNGLQDVVEVVTLLTGARVQFVSVNGKDYSEEEVREVCERIEDEFGLPAADPIKMEEEFRDLVLDLIAPG</sequence>
<dbReference type="Pfam" id="PF17396">
    <property type="entry name" value="DUF1611_N"/>
    <property type="match status" value="1"/>
</dbReference>
<dbReference type="HOGENOM" id="CLU_067259_0_0_2"/>
<reference evidence="3 4" key="1">
    <citation type="journal article" date="2002" name="Proc. Natl. Acad. Sci. U.S.A.">
        <title>The complete genome of hyperthermophile Methanopyrus kandleri AV19 and monophyly of archaeal methanogens.</title>
        <authorList>
            <person name="Slesarev A.I."/>
            <person name="Mezhevaya K.V."/>
            <person name="Makarova K.S."/>
            <person name="Polushin N.N."/>
            <person name="Shcherbinina O.V."/>
            <person name="Shakhova V.V."/>
            <person name="Belova G.I."/>
            <person name="Aravind L."/>
            <person name="Natale D.A."/>
            <person name="Rogozin I.B."/>
            <person name="Tatusov R.L."/>
            <person name="Wolf Y.I."/>
            <person name="Stetter K.O."/>
            <person name="Malykh A.G."/>
            <person name="Koonin E.V."/>
            <person name="Kozyavkin S.A."/>
        </authorList>
    </citation>
    <scope>NUCLEOTIDE SEQUENCE [LARGE SCALE GENOMIC DNA]</scope>
    <source>
        <strain evidence="4">AV19 / DSM 6324 / JCM 9639 / NBRC 100938</strain>
    </source>
</reference>
<dbReference type="InParanoid" id="Q8TV19"/>
<evidence type="ECO:0000313" key="4">
    <source>
        <dbReference type="Proteomes" id="UP000001826"/>
    </source>
</evidence>
<dbReference type="Pfam" id="PF07755">
    <property type="entry name" value="DUF1611"/>
    <property type="match status" value="1"/>
</dbReference>
<dbReference type="InterPro" id="IPR035402">
    <property type="entry name" value="DgcN-like_N"/>
</dbReference>
<gene>
    <name evidence="3" type="ordered locus">MK1582</name>
</gene>
<feature type="domain" description="D-glutamate N-acetyltransferase-like N-terminal" evidence="2">
    <location>
        <begin position="41"/>
        <end position="138"/>
    </location>
</feature>
<feature type="domain" description="D-glutamate N-acetyltransferase-like C-terminal" evidence="1">
    <location>
        <begin position="150"/>
        <end position="339"/>
    </location>
</feature>
<evidence type="ECO:0000313" key="3">
    <source>
        <dbReference type="EMBL" id="AAM02795.1"/>
    </source>
</evidence>
<dbReference type="InterPro" id="IPR035086">
    <property type="entry name" value="DgcN-like_C"/>
</dbReference>
<dbReference type="EnsemblBacteria" id="AAM02795">
    <property type="protein sequence ID" value="AAM02795"/>
    <property type="gene ID" value="MK1582"/>
</dbReference>
<dbReference type="PaxDb" id="190192-MK1582"/>
<dbReference type="InterPro" id="IPR027417">
    <property type="entry name" value="P-loop_NTPase"/>
</dbReference>
<dbReference type="SUPFAM" id="SSF52540">
    <property type="entry name" value="P-loop containing nucleoside triphosphate hydrolases"/>
    <property type="match status" value="1"/>
</dbReference>
<evidence type="ECO:0000259" key="1">
    <source>
        <dbReference type="Pfam" id="PF07755"/>
    </source>
</evidence>
<evidence type="ECO:0000259" key="2">
    <source>
        <dbReference type="Pfam" id="PF17396"/>
    </source>
</evidence>
<dbReference type="KEGG" id="mka:MK1582"/>
<dbReference type="STRING" id="190192.MK1582"/>
<dbReference type="PATRIC" id="fig|190192.8.peg.1743"/>
<dbReference type="Proteomes" id="UP000001826">
    <property type="component" value="Chromosome"/>
</dbReference>
<keyword evidence="4" id="KW-1185">Reference proteome</keyword>
<dbReference type="PIRSF" id="PIRSF026760">
    <property type="entry name" value="UCP026760"/>
    <property type="match status" value="1"/>
</dbReference>
<dbReference type="PANTHER" id="PTHR40690">
    <property type="entry name" value="GLL3100 PROTEIN"/>
    <property type="match status" value="1"/>
</dbReference>
<accession>Q8TV19</accession>
<organism evidence="3 4">
    <name type="scientific">Methanopyrus kandleri (strain AV19 / DSM 6324 / JCM 9639 / NBRC 100938)</name>
    <dbReference type="NCBI Taxonomy" id="190192"/>
    <lineage>
        <taxon>Archaea</taxon>
        <taxon>Methanobacteriati</taxon>
        <taxon>Methanobacteriota</taxon>
        <taxon>Methanomada group</taxon>
        <taxon>Methanopyri</taxon>
        <taxon>Methanopyrales</taxon>
        <taxon>Methanopyraceae</taxon>
        <taxon>Methanopyrus</taxon>
    </lineage>
</organism>
<dbReference type="InterPro" id="IPR011669">
    <property type="entry name" value="DgcN-like"/>
</dbReference>
<proteinExistence type="predicted"/>
<dbReference type="EMBL" id="AE009439">
    <property type="protein sequence ID" value="AAM02795.1"/>
    <property type="molecule type" value="Genomic_DNA"/>
</dbReference>